<dbReference type="InterPro" id="IPR000515">
    <property type="entry name" value="MetI-like"/>
</dbReference>
<comment type="caution">
    <text evidence="9">The sequence shown here is derived from an EMBL/GenBank/DDBJ whole genome shotgun (WGS) entry which is preliminary data.</text>
</comment>
<evidence type="ECO:0000256" key="1">
    <source>
        <dbReference type="ARBA" id="ARBA00004651"/>
    </source>
</evidence>
<dbReference type="CDD" id="cd06261">
    <property type="entry name" value="TM_PBP2"/>
    <property type="match status" value="1"/>
</dbReference>
<keyword evidence="2 7" id="KW-0813">Transport</keyword>
<keyword evidence="4 7" id="KW-0812">Transmembrane</keyword>
<evidence type="ECO:0000256" key="7">
    <source>
        <dbReference type="RuleBase" id="RU363032"/>
    </source>
</evidence>
<keyword evidence="3" id="KW-1003">Cell membrane</keyword>
<dbReference type="EMBL" id="SOIZ01000304">
    <property type="protein sequence ID" value="TET60361.1"/>
    <property type="molecule type" value="Genomic_DNA"/>
</dbReference>
<accession>A0A523W062</accession>
<evidence type="ECO:0000313" key="10">
    <source>
        <dbReference type="Proteomes" id="UP000319130"/>
    </source>
</evidence>
<evidence type="ECO:0000256" key="4">
    <source>
        <dbReference type="ARBA" id="ARBA00022692"/>
    </source>
</evidence>
<comment type="similarity">
    <text evidence="7">Belongs to the binding-protein-dependent transport system permease family.</text>
</comment>
<keyword evidence="5 7" id="KW-1133">Transmembrane helix</keyword>
<proteinExistence type="inferred from homology"/>
<evidence type="ECO:0000256" key="5">
    <source>
        <dbReference type="ARBA" id="ARBA00022989"/>
    </source>
</evidence>
<dbReference type="Pfam" id="PF00528">
    <property type="entry name" value="BPD_transp_1"/>
    <property type="match status" value="1"/>
</dbReference>
<dbReference type="InterPro" id="IPR035906">
    <property type="entry name" value="MetI-like_sf"/>
</dbReference>
<feature type="transmembrane region" description="Helical" evidence="7">
    <location>
        <begin position="28"/>
        <end position="46"/>
    </location>
</feature>
<dbReference type="PANTHER" id="PTHR30193">
    <property type="entry name" value="ABC TRANSPORTER PERMEASE PROTEIN"/>
    <property type="match status" value="1"/>
</dbReference>
<gene>
    <name evidence="9" type="ORF">E3J48_06820</name>
</gene>
<sequence length="187" mass="21218">PMAISFVGAAVIWKFVYAYRPPGAPQVGILNGFLSLLNISPLGWLIERPWINNFCLIAVGVWIWTGFCMVILSAAYKGIPGQLLEAARVDGAGEWQIFRRVILPLMMPTMAVLTTTMTIFVLKIFDIVYVMTNGNFSTEVIANRMYKEMFHFRNFGRASAIAVILLVLIVPMMLINIRRFKREELLR</sequence>
<name>A0A523W062_UNCAE</name>
<keyword evidence="6 7" id="KW-0472">Membrane</keyword>
<organism evidence="9 10">
    <name type="scientific">Aerophobetes bacterium</name>
    <dbReference type="NCBI Taxonomy" id="2030807"/>
    <lineage>
        <taxon>Bacteria</taxon>
        <taxon>Candidatus Aerophobota</taxon>
    </lineage>
</organism>
<dbReference type="SUPFAM" id="SSF161098">
    <property type="entry name" value="MetI-like"/>
    <property type="match status" value="1"/>
</dbReference>
<feature type="non-terminal residue" evidence="9">
    <location>
        <position position="1"/>
    </location>
</feature>
<protein>
    <submittedName>
        <fullName evidence="9">Sugar ABC transporter permease</fullName>
    </submittedName>
</protein>
<feature type="domain" description="ABC transmembrane type-1" evidence="8">
    <location>
        <begin position="1"/>
        <end position="176"/>
    </location>
</feature>
<dbReference type="GO" id="GO:0055085">
    <property type="term" value="P:transmembrane transport"/>
    <property type="evidence" value="ECO:0007669"/>
    <property type="project" value="InterPro"/>
</dbReference>
<feature type="transmembrane region" description="Helical" evidence="7">
    <location>
        <begin position="101"/>
        <end position="122"/>
    </location>
</feature>
<evidence type="ECO:0000259" key="8">
    <source>
        <dbReference type="PROSITE" id="PS50928"/>
    </source>
</evidence>
<evidence type="ECO:0000256" key="2">
    <source>
        <dbReference type="ARBA" id="ARBA00022448"/>
    </source>
</evidence>
<dbReference type="InterPro" id="IPR051393">
    <property type="entry name" value="ABC_transporter_permease"/>
</dbReference>
<evidence type="ECO:0000313" key="9">
    <source>
        <dbReference type="EMBL" id="TET60361.1"/>
    </source>
</evidence>
<feature type="transmembrane region" description="Helical" evidence="7">
    <location>
        <begin position="155"/>
        <end position="177"/>
    </location>
</feature>
<dbReference type="Gene3D" id="1.10.3720.10">
    <property type="entry name" value="MetI-like"/>
    <property type="match status" value="1"/>
</dbReference>
<dbReference type="Proteomes" id="UP000319130">
    <property type="component" value="Unassembled WGS sequence"/>
</dbReference>
<evidence type="ECO:0000256" key="3">
    <source>
        <dbReference type="ARBA" id="ARBA00022475"/>
    </source>
</evidence>
<feature type="transmembrane region" description="Helical" evidence="7">
    <location>
        <begin position="53"/>
        <end position="76"/>
    </location>
</feature>
<dbReference type="PANTHER" id="PTHR30193:SF18">
    <property type="entry name" value="OSMOPROTECTIVE COMPOUNDS UPTAKE PERMEASE PROTEIN GGTC"/>
    <property type="match status" value="1"/>
</dbReference>
<dbReference type="AlphaFoldDB" id="A0A523W062"/>
<reference evidence="9 10" key="1">
    <citation type="submission" date="2019-03" db="EMBL/GenBank/DDBJ databases">
        <title>Metabolic potential of uncultured bacteria and archaea associated with petroleum seepage in deep-sea sediments.</title>
        <authorList>
            <person name="Dong X."/>
            <person name="Hubert C."/>
        </authorList>
    </citation>
    <scope>NUCLEOTIDE SEQUENCE [LARGE SCALE GENOMIC DNA]</scope>
    <source>
        <strain evidence="9">E29_bin52</strain>
    </source>
</reference>
<comment type="subcellular location">
    <subcellularLocation>
        <location evidence="1 7">Cell membrane</location>
        <topology evidence="1 7">Multi-pass membrane protein</topology>
    </subcellularLocation>
</comment>
<dbReference type="GO" id="GO:0005886">
    <property type="term" value="C:plasma membrane"/>
    <property type="evidence" value="ECO:0007669"/>
    <property type="project" value="UniProtKB-SubCell"/>
</dbReference>
<evidence type="ECO:0000256" key="6">
    <source>
        <dbReference type="ARBA" id="ARBA00023136"/>
    </source>
</evidence>
<dbReference type="PROSITE" id="PS50928">
    <property type="entry name" value="ABC_TM1"/>
    <property type="match status" value="1"/>
</dbReference>